<evidence type="ECO:0000259" key="9">
    <source>
        <dbReference type="PROSITE" id="PS51688"/>
    </source>
</evidence>
<name>A0A835SD01_CHLIN</name>
<dbReference type="InterPro" id="IPR001267">
    <property type="entry name" value="Thymidine_kinase"/>
</dbReference>
<dbReference type="Pfam" id="PF00265">
    <property type="entry name" value="TK"/>
    <property type="match status" value="1"/>
</dbReference>
<dbReference type="Gene3D" id="3.40.50.300">
    <property type="entry name" value="P-loop containing nucleotide triphosphate hydrolases"/>
    <property type="match status" value="1"/>
</dbReference>
<keyword evidence="11" id="KW-1185">Reference proteome</keyword>
<dbReference type="PANTHER" id="PTHR11441">
    <property type="entry name" value="THYMIDINE KINASE"/>
    <property type="match status" value="1"/>
</dbReference>
<evidence type="ECO:0000256" key="6">
    <source>
        <dbReference type="ARBA" id="ARBA00022777"/>
    </source>
</evidence>
<dbReference type="SUPFAM" id="SSF53756">
    <property type="entry name" value="UDP-Glycosyltransferase/glycogen phosphorylase"/>
    <property type="match status" value="1"/>
</dbReference>
<accession>A0A835SD01</accession>
<dbReference type="AlphaFoldDB" id="A0A835SD01"/>
<evidence type="ECO:0000256" key="7">
    <source>
        <dbReference type="ARBA" id="ARBA00022840"/>
    </source>
</evidence>
<feature type="domain" description="Peptidase S74" evidence="9">
    <location>
        <begin position="487"/>
        <end position="595"/>
    </location>
</feature>
<evidence type="ECO:0000256" key="3">
    <source>
        <dbReference type="ARBA" id="ARBA00022634"/>
    </source>
</evidence>
<dbReference type="GO" id="GO:0046104">
    <property type="term" value="P:thymidine metabolic process"/>
    <property type="evidence" value="ECO:0007669"/>
    <property type="project" value="TreeGrafter"/>
</dbReference>
<dbReference type="Pfam" id="PF13884">
    <property type="entry name" value="Peptidase_S74"/>
    <property type="match status" value="1"/>
</dbReference>
<dbReference type="InterPro" id="IPR027417">
    <property type="entry name" value="P-loop_NTPase"/>
</dbReference>
<sequence length="968" mass="104690">MFGGKSTELIRRIRLARSLQHRVFIVNFHGDTRYGDDASSVRTHDGDSEACTVAASRLLPLLDDPRLREARFVVVDEAHFFPDLVQFVLECCNQHGKSMCVAGLDADSWAVPFESVVALIPFAEEVVRLKGLCRMCGDGTPATLTTAGSRPRTAISIMDYKACAAGAAVSEGASLPEALGTQHIILRLRITEPAASGEGDISAFCSGMAPVASGAGGAEGGPLTAAQTVSGGGPVDASGAPRPRGTVQCVDAACHTCFWCCHRFEGEIVRLPMKVLAGAVMGVGSFCSYECATAFNFHSREIMHNPWQSYELINLVAQRSGLQVPVRQAPSRFTLKMFGGPDDIMTFRDSARATASLPHPVIPLTHYLEDTYSMERDGGLGARGTAYVPLDHDRVLKAKQNLMVYDQNAKKTGIHSKLGALRGQGAAGAAGVPSEGAAAQEVQYYDYVLRGNKLGVGREFCDDATKRPECEMDVRGKIRCLELYMVSDARKKENITPFEPEDCMDAVRDIDVFRYRLKRPGGAAGEDVAGEEGGPANPVRAGFIAQQLLAGGLPSAVAEDAEGLAVDHSQVLAVLLGAVKALDARELIDALVRCPDVGRICVYSIQQAPPRHPREVAPHKKVRYINTFNDTRIDAEAIRTELAANVYDAVLIMHTINVVASACAALKPVFRKCRRVIAYCEMPRDGNSTRIYDLMRNTKDELGNVLEVVCSSDSNRDTLEKKLGCGVRVVRPYIDAAAYADMRPAPLPAGPDAEFRVLAIGRLDIALMAFVAFLTNIGTDRKVRLLMSVDEGIAAVKGCADEILDNELSRLASAGVDPHAILNKITLVRDVNGMDHTDLRRIYGSAHVVLHSNLVTDFNQYVRQLLLARCPQVVPDVPACTEATPKDSTPLVQPNFTFYNMDGFGGRLAMASHLDLSHALLAQYYEYSVARQRAEELGVAFGQFTPAYSLDAWWKGKTVSGLALSGSV</sequence>
<gene>
    <name evidence="10" type="ORF">HXX76_014175</name>
</gene>
<dbReference type="EC" id="2.7.1.21" evidence="2"/>
<evidence type="ECO:0000256" key="1">
    <source>
        <dbReference type="ARBA" id="ARBA00007587"/>
    </source>
</evidence>
<evidence type="ECO:0000256" key="4">
    <source>
        <dbReference type="ARBA" id="ARBA00022679"/>
    </source>
</evidence>
<evidence type="ECO:0000256" key="8">
    <source>
        <dbReference type="RuleBase" id="RU004165"/>
    </source>
</evidence>
<dbReference type="EMBL" id="JAEHOC010000060">
    <property type="protein sequence ID" value="KAG2425017.1"/>
    <property type="molecule type" value="Genomic_DNA"/>
</dbReference>
<organism evidence="10 11">
    <name type="scientific">Chlamydomonas incerta</name>
    <dbReference type="NCBI Taxonomy" id="51695"/>
    <lineage>
        <taxon>Eukaryota</taxon>
        <taxon>Viridiplantae</taxon>
        <taxon>Chlorophyta</taxon>
        <taxon>core chlorophytes</taxon>
        <taxon>Chlorophyceae</taxon>
        <taxon>CS clade</taxon>
        <taxon>Chlamydomonadales</taxon>
        <taxon>Chlamydomonadaceae</taxon>
        <taxon>Chlamydomonas</taxon>
    </lineage>
</organism>
<dbReference type="PROSITE" id="PS51688">
    <property type="entry name" value="ICA"/>
    <property type="match status" value="1"/>
</dbReference>
<keyword evidence="3" id="KW-0237">DNA synthesis</keyword>
<dbReference type="InterPro" id="IPR030392">
    <property type="entry name" value="S74_ICA"/>
</dbReference>
<proteinExistence type="inferred from homology"/>
<dbReference type="OrthoDB" id="439028at2759"/>
<keyword evidence="5" id="KW-0547">Nucleotide-binding</keyword>
<keyword evidence="6" id="KW-0418">Kinase</keyword>
<protein>
    <recommendedName>
        <fullName evidence="2">thymidine kinase</fullName>
        <ecNumber evidence="2">2.7.1.21</ecNumber>
    </recommendedName>
</protein>
<evidence type="ECO:0000313" key="11">
    <source>
        <dbReference type="Proteomes" id="UP000650467"/>
    </source>
</evidence>
<comment type="similarity">
    <text evidence="1 8">Belongs to the thymidine kinase family.</text>
</comment>
<evidence type="ECO:0000256" key="2">
    <source>
        <dbReference type="ARBA" id="ARBA00012118"/>
    </source>
</evidence>
<dbReference type="Proteomes" id="UP000650467">
    <property type="component" value="Unassembled WGS sequence"/>
</dbReference>
<evidence type="ECO:0000313" key="10">
    <source>
        <dbReference type="EMBL" id="KAG2425017.1"/>
    </source>
</evidence>
<dbReference type="Gene3D" id="3.40.50.2000">
    <property type="entry name" value="Glycogen Phosphorylase B"/>
    <property type="match status" value="1"/>
</dbReference>
<dbReference type="PANTHER" id="PTHR11441:SF0">
    <property type="entry name" value="THYMIDINE KINASE, CYTOSOLIC"/>
    <property type="match status" value="1"/>
</dbReference>
<comment type="caution">
    <text evidence="10">The sequence shown here is derived from an EMBL/GenBank/DDBJ whole genome shotgun (WGS) entry which is preliminary data.</text>
</comment>
<dbReference type="SUPFAM" id="SSF52540">
    <property type="entry name" value="P-loop containing nucleoside triphosphate hydrolases"/>
    <property type="match status" value="1"/>
</dbReference>
<reference evidence="10" key="1">
    <citation type="journal article" date="2020" name="bioRxiv">
        <title>Comparative genomics of Chlamydomonas.</title>
        <authorList>
            <person name="Craig R.J."/>
            <person name="Hasan A.R."/>
            <person name="Ness R.W."/>
            <person name="Keightley P.D."/>
        </authorList>
    </citation>
    <scope>NUCLEOTIDE SEQUENCE</scope>
    <source>
        <strain evidence="10">SAG 7.73</strain>
    </source>
</reference>
<keyword evidence="4" id="KW-0808">Transferase</keyword>
<keyword evidence="7" id="KW-0067">ATP-binding</keyword>
<dbReference type="GO" id="GO:0071897">
    <property type="term" value="P:DNA biosynthetic process"/>
    <property type="evidence" value="ECO:0007669"/>
    <property type="project" value="UniProtKB-KW"/>
</dbReference>
<evidence type="ECO:0000256" key="5">
    <source>
        <dbReference type="ARBA" id="ARBA00022741"/>
    </source>
</evidence>
<dbReference type="GO" id="GO:0005524">
    <property type="term" value="F:ATP binding"/>
    <property type="evidence" value="ECO:0007669"/>
    <property type="project" value="UniProtKB-KW"/>
</dbReference>
<dbReference type="GO" id="GO:0004797">
    <property type="term" value="F:thymidine kinase activity"/>
    <property type="evidence" value="ECO:0007669"/>
    <property type="project" value="UniProtKB-EC"/>
</dbReference>